<keyword evidence="4" id="KW-1185">Reference proteome</keyword>
<sequence>MAYFAVHYTYGTDTESLDSIRPEHRAYLGSLPELVASGPLVGTDPGRALLLFRADELSTVEALLDEDPFAKAGLVASREVLPWNPVIGVFAQ</sequence>
<feature type="domain" description="YCII-related" evidence="2">
    <location>
        <begin position="1"/>
        <end position="84"/>
    </location>
</feature>
<dbReference type="STRING" id="686624.SAMN04488242_1834"/>
<evidence type="ECO:0000259" key="2">
    <source>
        <dbReference type="Pfam" id="PF03795"/>
    </source>
</evidence>
<organism evidence="3 4">
    <name type="scientific">Tessaracoccus oleiagri</name>
    <dbReference type="NCBI Taxonomy" id="686624"/>
    <lineage>
        <taxon>Bacteria</taxon>
        <taxon>Bacillati</taxon>
        <taxon>Actinomycetota</taxon>
        <taxon>Actinomycetes</taxon>
        <taxon>Propionibacteriales</taxon>
        <taxon>Propionibacteriaceae</taxon>
        <taxon>Tessaracoccus</taxon>
    </lineage>
</organism>
<comment type="similarity">
    <text evidence="1">Belongs to the YciI family.</text>
</comment>
<dbReference type="InterPro" id="IPR005545">
    <property type="entry name" value="YCII"/>
</dbReference>
<evidence type="ECO:0000313" key="3">
    <source>
        <dbReference type="EMBL" id="SDL53291.1"/>
    </source>
</evidence>
<gene>
    <name evidence="3" type="ORF">SAMN04488242_1834</name>
</gene>
<dbReference type="OrthoDB" id="8968203at2"/>
<protein>
    <recommendedName>
        <fullName evidence="2">YCII-related domain-containing protein</fullName>
    </recommendedName>
</protein>
<evidence type="ECO:0000256" key="1">
    <source>
        <dbReference type="ARBA" id="ARBA00007689"/>
    </source>
</evidence>
<dbReference type="AlphaFoldDB" id="A0A1G9KU98"/>
<name>A0A1G9KU98_9ACTN</name>
<reference evidence="3 4" key="1">
    <citation type="submission" date="2016-10" db="EMBL/GenBank/DDBJ databases">
        <authorList>
            <person name="de Groot N.N."/>
        </authorList>
    </citation>
    <scope>NUCLEOTIDE SEQUENCE [LARGE SCALE GENOMIC DNA]</scope>
    <source>
        <strain evidence="3 4">CGMCC 1.9159</strain>
    </source>
</reference>
<dbReference type="EMBL" id="FNGP01000003">
    <property type="protein sequence ID" value="SDL53291.1"/>
    <property type="molecule type" value="Genomic_DNA"/>
</dbReference>
<dbReference type="Pfam" id="PF03795">
    <property type="entry name" value="YCII"/>
    <property type="match status" value="1"/>
</dbReference>
<accession>A0A1G9KU98</accession>
<dbReference type="RefSeq" id="WP_093251263.1">
    <property type="nucleotide sequence ID" value="NZ_FNGP01000003.1"/>
</dbReference>
<proteinExistence type="inferred from homology"/>
<dbReference type="Proteomes" id="UP000199475">
    <property type="component" value="Unassembled WGS sequence"/>
</dbReference>
<dbReference type="SUPFAM" id="SSF54909">
    <property type="entry name" value="Dimeric alpha+beta barrel"/>
    <property type="match status" value="1"/>
</dbReference>
<dbReference type="InterPro" id="IPR011008">
    <property type="entry name" value="Dimeric_a/b-barrel"/>
</dbReference>
<dbReference type="Gene3D" id="3.30.70.1060">
    <property type="entry name" value="Dimeric alpha+beta barrel"/>
    <property type="match status" value="1"/>
</dbReference>
<evidence type="ECO:0000313" key="4">
    <source>
        <dbReference type="Proteomes" id="UP000199475"/>
    </source>
</evidence>